<evidence type="ECO:0000313" key="2">
    <source>
        <dbReference type="Proteomes" id="UP001148662"/>
    </source>
</evidence>
<proteinExistence type="predicted"/>
<keyword evidence="2" id="KW-1185">Reference proteome</keyword>
<gene>
    <name evidence="1" type="ORF">NM688_g6131</name>
</gene>
<name>A0ACC1SJL2_9APHY</name>
<sequence length="206" mass="22113">MHTLQIFQASQEPLSLDETGDYIEWLRHPCGLIHSEKYGTLFDVRRSSPYEAPQVDFTYARGSVPAQPQPVSLGPPSLLSSVWGYISSQSMTGDQADILLGGPDRPVPQPKPQPQRRGSTPASRSSMSPGRSGSPTSLTAQSVANNAASGVSNLYSRLGNALAERGEMLGSLEDSFKSLESGSKSMLAQAKGLAMKQGAKRWFDLS</sequence>
<reference evidence="1" key="1">
    <citation type="submission" date="2022-07" db="EMBL/GenBank/DDBJ databases">
        <title>Genome Sequence of Phlebia brevispora.</title>
        <authorList>
            <person name="Buettner E."/>
        </authorList>
    </citation>
    <scope>NUCLEOTIDE SEQUENCE</scope>
    <source>
        <strain evidence="1">MPL23</strain>
    </source>
</reference>
<protein>
    <submittedName>
        <fullName evidence="1">Uncharacterized protein</fullName>
    </submittedName>
</protein>
<accession>A0ACC1SJL2</accession>
<evidence type="ECO:0000313" key="1">
    <source>
        <dbReference type="EMBL" id="KAJ3541127.1"/>
    </source>
</evidence>
<organism evidence="1 2">
    <name type="scientific">Phlebia brevispora</name>
    <dbReference type="NCBI Taxonomy" id="194682"/>
    <lineage>
        <taxon>Eukaryota</taxon>
        <taxon>Fungi</taxon>
        <taxon>Dikarya</taxon>
        <taxon>Basidiomycota</taxon>
        <taxon>Agaricomycotina</taxon>
        <taxon>Agaricomycetes</taxon>
        <taxon>Polyporales</taxon>
        <taxon>Meruliaceae</taxon>
        <taxon>Phlebia</taxon>
    </lineage>
</organism>
<comment type="caution">
    <text evidence="1">The sequence shown here is derived from an EMBL/GenBank/DDBJ whole genome shotgun (WGS) entry which is preliminary data.</text>
</comment>
<dbReference type="EMBL" id="JANHOG010001219">
    <property type="protein sequence ID" value="KAJ3541127.1"/>
    <property type="molecule type" value="Genomic_DNA"/>
</dbReference>
<dbReference type="Proteomes" id="UP001148662">
    <property type="component" value="Unassembled WGS sequence"/>
</dbReference>